<gene>
    <name evidence="2" type="ORF">NCTC12965_01393</name>
</gene>
<name>A0A4U9TSC3_SERFO</name>
<feature type="region of interest" description="Disordered" evidence="1">
    <location>
        <begin position="13"/>
        <end position="45"/>
    </location>
</feature>
<proteinExistence type="predicted"/>
<evidence type="ECO:0000256" key="1">
    <source>
        <dbReference type="SAM" id="MobiDB-lite"/>
    </source>
</evidence>
<protein>
    <submittedName>
        <fullName evidence="2">Uncharacterized protein</fullName>
    </submittedName>
</protein>
<sequence>MEVIDLSLLGYVAGGRGNNGGDRSDNGGGNRNNRGNNSAGNSSGGFYNKYGNTDCIEGMLANMAKGTVGGPGGMAAGLAYGAATGGCFKDGGRGGW</sequence>
<feature type="compositionally biased region" description="Gly residues" evidence="1">
    <location>
        <begin position="13"/>
        <end position="30"/>
    </location>
</feature>
<evidence type="ECO:0000313" key="2">
    <source>
        <dbReference type="EMBL" id="VTR21889.1"/>
    </source>
</evidence>
<accession>A0A4U9TSC3</accession>
<dbReference type="EMBL" id="CABEEZ010000026">
    <property type="protein sequence ID" value="VTR21889.1"/>
    <property type="molecule type" value="Genomic_DNA"/>
</dbReference>
<dbReference type="AlphaFoldDB" id="A0A4U9TSC3"/>
<organism evidence="2">
    <name type="scientific">Serratia fonticola</name>
    <dbReference type="NCBI Taxonomy" id="47917"/>
    <lineage>
        <taxon>Bacteria</taxon>
        <taxon>Pseudomonadati</taxon>
        <taxon>Pseudomonadota</taxon>
        <taxon>Gammaproteobacteria</taxon>
        <taxon>Enterobacterales</taxon>
        <taxon>Yersiniaceae</taxon>
        <taxon>Serratia</taxon>
    </lineage>
</organism>
<reference evidence="2" key="1">
    <citation type="submission" date="2019-05" db="EMBL/GenBank/DDBJ databases">
        <authorList>
            <consortium name="Pathogen Informatics"/>
        </authorList>
    </citation>
    <scope>NUCLEOTIDE SEQUENCE [LARGE SCALE GENOMIC DNA]</scope>
    <source>
        <strain evidence="2">NCTC12965</strain>
    </source>
</reference>
<feature type="compositionally biased region" description="Low complexity" evidence="1">
    <location>
        <begin position="31"/>
        <end position="45"/>
    </location>
</feature>